<feature type="compositionally biased region" description="Polar residues" evidence="1">
    <location>
        <begin position="20"/>
        <end position="30"/>
    </location>
</feature>
<reference evidence="2" key="2">
    <citation type="submission" date="2022-08" db="UniProtKB">
        <authorList>
            <consortium name="EnsemblMetazoa"/>
        </authorList>
    </citation>
    <scope>IDENTIFICATION</scope>
    <source>
        <strain evidence="2">STECLA/ALBI9_A</strain>
    </source>
</reference>
<accession>A0A182FX13</accession>
<evidence type="ECO:0000313" key="2">
    <source>
        <dbReference type="EnsemblMetazoa" id="AALB014196-PA"/>
    </source>
</evidence>
<evidence type="ECO:0000313" key="3">
    <source>
        <dbReference type="Proteomes" id="UP000069272"/>
    </source>
</evidence>
<organism evidence="2 3">
    <name type="scientific">Anopheles albimanus</name>
    <name type="common">New world malaria mosquito</name>
    <dbReference type="NCBI Taxonomy" id="7167"/>
    <lineage>
        <taxon>Eukaryota</taxon>
        <taxon>Metazoa</taxon>
        <taxon>Ecdysozoa</taxon>
        <taxon>Arthropoda</taxon>
        <taxon>Hexapoda</taxon>
        <taxon>Insecta</taxon>
        <taxon>Pterygota</taxon>
        <taxon>Neoptera</taxon>
        <taxon>Endopterygota</taxon>
        <taxon>Diptera</taxon>
        <taxon>Nematocera</taxon>
        <taxon>Culicoidea</taxon>
        <taxon>Culicidae</taxon>
        <taxon>Anophelinae</taxon>
        <taxon>Anopheles</taxon>
    </lineage>
</organism>
<name>A0A182FX13_ANOAL</name>
<proteinExistence type="predicted"/>
<sequence>MLSGEEVVQPGNAIPRRATNLPTEPRSTGQGEEDDATNHPPGQHP</sequence>
<feature type="region of interest" description="Disordered" evidence="1">
    <location>
        <begin position="1"/>
        <end position="45"/>
    </location>
</feature>
<keyword evidence="3" id="KW-1185">Reference proteome</keyword>
<evidence type="ECO:0000256" key="1">
    <source>
        <dbReference type="SAM" id="MobiDB-lite"/>
    </source>
</evidence>
<dbReference type="AlphaFoldDB" id="A0A182FX13"/>
<protein>
    <submittedName>
        <fullName evidence="2">Uncharacterized protein</fullName>
    </submittedName>
</protein>
<dbReference type="VEuPathDB" id="VectorBase:AALB014196"/>
<reference evidence="2 3" key="1">
    <citation type="journal article" date="2017" name="G3 (Bethesda)">
        <title>The Physical Genome Mapping of Anopheles albimanus Corrected Scaffold Misassemblies and Identified Interarm Rearrangements in Genus Anopheles.</title>
        <authorList>
            <person name="Artemov G.N."/>
            <person name="Peery A.N."/>
            <person name="Jiang X."/>
            <person name="Tu Z."/>
            <person name="Stegniy V.N."/>
            <person name="Sharakhova M.V."/>
            <person name="Sharakhov I.V."/>
        </authorList>
    </citation>
    <scope>NUCLEOTIDE SEQUENCE [LARGE SCALE GENOMIC DNA]</scope>
    <source>
        <strain evidence="2 3">ALBI9_A</strain>
    </source>
</reference>
<dbReference type="Proteomes" id="UP000069272">
    <property type="component" value="Chromosome 2L"/>
</dbReference>
<dbReference type="EnsemblMetazoa" id="AALB014196-RA">
    <property type="protein sequence ID" value="AALB014196-PA"/>
    <property type="gene ID" value="AALB014196"/>
</dbReference>